<gene>
    <name evidence="3" type="ORF">K493DRAFT_313706</name>
</gene>
<name>A0A1Y1YL13_9FUNG</name>
<keyword evidence="4" id="KW-1185">Reference proteome</keyword>
<feature type="region of interest" description="Disordered" evidence="1">
    <location>
        <begin position="33"/>
        <end position="105"/>
    </location>
</feature>
<evidence type="ECO:0000313" key="4">
    <source>
        <dbReference type="Proteomes" id="UP000193498"/>
    </source>
</evidence>
<feature type="compositionally biased region" description="Polar residues" evidence="1">
    <location>
        <begin position="80"/>
        <end position="96"/>
    </location>
</feature>
<evidence type="ECO:0000313" key="3">
    <source>
        <dbReference type="EMBL" id="ORX98284.1"/>
    </source>
</evidence>
<feature type="compositionally biased region" description="Polar residues" evidence="1">
    <location>
        <begin position="47"/>
        <end position="57"/>
    </location>
</feature>
<dbReference type="Proteomes" id="UP000193498">
    <property type="component" value="Unassembled WGS sequence"/>
</dbReference>
<dbReference type="InParanoid" id="A0A1Y1YL13"/>
<feature type="chain" id="PRO_5012779179" evidence="2">
    <location>
        <begin position="23"/>
        <end position="105"/>
    </location>
</feature>
<evidence type="ECO:0000256" key="1">
    <source>
        <dbReference type="SAM" id="MobiDB-lite"/>
    </source>
</evidence>
<protein>
    <submittedName>
        <fullName evidence="3">Uncharacterized protein</fullName>
    </submittedName>
</protein>
<accession>A0A1Y1YL13</accession>
<organism evidence="3 4">
    <name type="scientific">Basidiobolus meristosporus CBS 931.73</name>
    <dbReference type="NCBI Taxonomy" id="1314790"/>
    <lineage>
        <taxon>Eukaryota</taxon>
        <taxon>Fungi</taxon>
        <taxon>Fungi incertae sedis</taxon>
        <taxon>Zoopagomycota</taxon>
        <taxon>Entomophthoromycotina</taxon>
        <taxon>Basidiobolomycetes</taxon>
        <taxon>Basidiobolales</taxon>
        <taxon>Basidiobolaceae</taxon>
        <taxon>Basidiobolus</taxon>
    </lineage>
</organism>
<feature type="signal peptide" evidence="2">
    <location>
        <begin position="1"/>
        <end position="22"/>
    </location>
</feature>
<reference evidence="3 4" key="1">
    <citation type="submission" date="2016-07" db="EMBL/GenBank/DDBJ databases">
        <title>Pervasive Adenine N6-methylation of Active Genes in Fungi.</title>
        <authorList>
            <consortium name="DOE Joint Genome Institute"/>
            <person name="Mondo S.J."/>
            <person name="Dannebaum R.O."/>
            <person name="Kuo R.C."/>
            <person name="Labutti K."/>
            <person name="Haridas S."/>
            <person name="Kuo A."/>
            <person name="Salamov A."/>
            <person name="Ahrendt S.R."/>
            <person name="Lipzen A."/>
            <person name="Sullivan W."/>
            <person name="Andreopoulos W.B."/>
            <person name="Clum A."/>
            <person name="Lindquist E."/>
            <person name="Daum C."/>
            <person name="Ramamoorthy G.K."/>
            <person name="Gryganskyi A."/>
            <person name="Culley D."/>
            <person name="Magnuson J.K."/>
            <person name="James T.Y."/>
            <person name="O'Malley M.A."/>
            <person name="Stajich J.E."/>
            <person name="Spatafora J.W."/>
            <person name="Visel A."/>
            <person name="Grigoriev I.V."/>
        </authorList>
    </citation>
    <scope>NUCLEOTIDE SEQUENCE [LARGE SCALE GENOMIC DNA]</scope>
    <source>
        <strain evidence="3 4">CBS 931.73</strain>
    </source>
</reference>
<comment type="caution">
    <text evidence="3">The sequence shown here is derived from an EMBL/GenBank/DDBJ whole genome shotgun (WGS) entry which is preliminary data.</text>
</comment>
<dbReference type="EMBL" id="MCFE01000116">
    <property type="protein sequence ID" value="ORX98284.1"/>
    <property type="molecule type" value="Genomic_DNA"/>
</dbReference>
<proteinExistence type="predicted"/>
<keyword evidence="2" id="KW-0732">Signal</keyword>
<evidence type="ECO:0000256" key="2">
    <source>
        <dbReference type="SAM" id="SignalP"/>
    </source>
</evidence>
<sequence length="105" mass="11563">MATSNLFIILGCLAIFCGIVEAYRRKRARRVDSPLPMVGPTRVRRNLSITLPYSPTPQRDAPTVTPPPPTYQEALRSPPAETTDSTTRVPSGTVNTPPLYHPPDH</sequence>
<dbReference type="AlphaFoldDB" id="A0A1Y1YL13"/>